<dbReference type="EMBL" id="CP045529">
    <property type="protein sequence ID" value="QFU99542.1"/>
    <property type="molecule type" value="Genomic_DNA"/>
</dbReference>
<dbReference type="AlphaFoldDB" id="A0A5P9QEL3"/>
<feature type="transmembrane region" description="Helical" evidence="2">
    <location>
        <begin position="264"/>
        <end position="284"/>
    </location>
</feature>
<gene>
    <name evidence="3" type="ORF">KDY119_03073</name>
</gene>
<sequence length="786" mass="79098">MTDPTSPPTPPAPPAPAPPQQAPAQPPAAPGAAPLDRDQVTGAAARAGIGYAAALCGGIVATVVGTLTSWGGSGSDGGLGGGASNLAAPFVLASTGLFGTLDVSGSGDGAGGGLTLVVTPLWLTLLAFAGVWGWSLWRPVRVTSVRDAWTTSLVTGGVLGVGAAILAAVFRVSASDESGGASIHANPFLTLLGGLVIGTLGAAAGAATRTVAGRPHLDLRRLGLPLHPALRRATVAAALGYGAAGVLVALGALVWLAAEQGVGAALLVGSLLGVNVAALGLGLGGFGGLELSGSMFGSGGSATGSLFSDGTPGLLWLLFLAVLAGTAATAVLLARHVAPGHWRSAWATPTVLAVGSLATTLLAGGRATVHVDALVSVSGSGHAILAPWTFVVAALWGGLAEVLARTIVPALASGRPSGADADAAGAAPRLPVSRRAAVITLASAGGLVLVVGGAVVARNVVNGAAHGPEHVALAYVEALRDGKPSTAFAVADPDLEKDRRALLTDAVYGKVADRPSSVRVRHVDVDGDSAAVTVAFDVGGTKTTQTLSLHKEGHEDVVFDHWVLDAPDVPSVSLDLGQVVASGDAGAGDDAAANPVTILVDGHKTQVDPDDPRLALLPGRWTVTLPDAGPYLAASTVTYLVTGDEGRDTGFGSGSREDRTLTYTVTDAALREAEKQESARLDVCFASTEAEPDGCPNDAFVWADDAQDGHWLVATKPSVTASASEWEPGRITVESTGGEASYAYTLPKSEEHYRTKTEHKTWQATSLDDRATYTVVDGKVVPVDEY</sequence>
<organism evidence="3 4">
    <name type="scientific">Luteimicrobium xylanilyticum</name>
    <dbReference type="NCBI Taxonomy" id="1133546"/>
    <lineage>
        <taxon>Bacteria</taxon>
        <taxon>Bacillati</taxon>
        <taxon>Actinomycetota</taxon>
        <taxon>Actinomycetes</taxon>
        <taxon>Micrococcales</taxon>
        <taxon>Luteimicrobium</taxon>
    </lineage>
</organism>
<feature type="transmembrane region" description="Helical" evidence="2">
    <location>
        <begin position="113"/>
        <end position="137"/>
    </location>
</feature>
<keyword evidence="2" id="KW-0812">Transmembrane</keyword>
<feature type="region of interest" description="Disordered" evidence="1">
    <location>
        <begin position="1"/>
        <end position="35"/>
    </location>
</feature>
<feature type="transmembrane region" description="Helical" evidence="2">
    <location>
        <begin position="346"/>
        <end position="365"/>
    </location>
</feature>
<dbReference type="RefSeq" id="WP_153022505.1">
    <property type="nucleotide sequence ID" value="NZ_BAABIH010000024.1"/>
</dbReference>
<dbReference type="KEGG" id="lxl:KDY119_03073"/>
<feature type="transmembrane region" description="Helical" evidence="2">
    <location>
        <begin position="314"/>
        <end position="334"/>
    </location>
</feature>
<feature type="transmembrane region" description="Helical" evidence="2">
    <location>
        <begin position="436"/>
        <end position="457"/>
    </location>
</feature>
<accession>A0A5P9QEL3</accession>
<feature type="transmembrane region" description="Helical" evidence="2">
    <location>
        <begin position="149"/>
        <end position="170"/>
    </location>
</feature>
<keyword evidence="2" id="KW-0472">Membrane</keyword>
<feature type="transmembrane region" description="Helical" evidence="2">
    <location>
        <begin position="190"/>
        <end position="212"/>
    </location>
</feature>
<evidence type="ECO:0000313" key="3">
    <source>
        <dbReference type="EMBL" id="QFU99542.1"/>
    </source>
</evidence>
<evidence type="ECO:0000256" key="2">
    <source>
        <dbReference type="SAM" id="Phobius"/>
    </source>
</evidence>
<proteinExistence type="predicted"/>
<dbReference type="Proteomes" id="UP000326702">
    <property type="component" value="Chromosome"/>
</dbReference>
<dbReference type="OrthoDB" id="5181884at2"/>
<protein>
    <submittedName>
        <fullName evidence="3">Uncharacterized protein</fullName>
    </submittedName>
</protein>
<keyword evidence="2" id="KW-1133">Transmembrane helix</keyword>
<feature type="transmembrane region" description="Helical" evidence="2">
    <location>
        <begin position="233"/>
        <end position="258"/>
    </location>
</feature>
<keyword evidence="4" id="KW-1185">Reference proteome</keyword>
<feature type="transmembrane region" description="Helical" evidence="2">
    <location>
        <begin position="385"/>
        <end position="404"/>
    </location>
</feature>
<reference evidence="3 4" key="1">
    <citation type="submission" date="2019-10" db="EMBL/GenBank/DDBJ databases">
        <title>Genome sequence of Luteimicrobium xylanilyticum HY-24.</title>
        <authorList>
            <person name="Kim D.Y."/>
            <person name="Park H.-Y."/>
        </authorList>
    </citation>
    <scope>NUCLEOTIDE SEQUENCE [LARGE SCALE GENOMIC DNA]</scope>
    <source>
        <strain evidence="3 4">HY-24</strain>
    </source>
</reference>
<feature type="transmembrane region" description="Helical" evidence="2">
    <location>
        <begin position="49"/>
        <end position="70"/>
    </location>
</feature>
<feature type="compositionally biased region" description="Pro residues" evidence="1">
    <location>
        <begin position="1"/>
        <end position="29"/>
    </location>
</feature>
<name>A0A5P9QEL3_9MICO</name>
<feature type="transmembrane region" description="Helical" evidence="2">
    <location>
        <begin position="82"/>
        <end position="101"/>
    </location>
</feature>
<evidence type="ECO:0000256" key="1">
    <source>
        <dbReference type="SAM" id="MobiDB-lite"/>
    </source>
</evidence>
<evidence type="ECO:0000313" key="4">
    <source>
        <dbReference type="Proteomes" id="UP000326702"/>
    </source>
</evidence>